<feature type="transmembrane region" description="Helical" evidence="1">
    <location>
        <begin position="131"/>
        <end position="153"/>
    </location>
</feature>
<keyword evidence="1" id="KW-1133">Transmembrane helix</keyword>
<feature type="transmembrane region" description="Helical" evidence="1">
    <location>
        <begin position="234"/>
        <end position="256"/>
    </location>
</feature>
<feature type="transmembrane region" description="Helical" evidence="1">
    <location>
        <begin position="289"/>
        <end position="317"/>
    </location>
</feature>
<accession>A0A9W7EFR1</accession>
<evidence type="ECO:0000256" key="1">
    <source>
        <dbReference type="SAM" id="Phobius"/>
    </source>
</evidence>
<evidence type="ECO:0000313" key="2">
    <source>
        <dbReference type="EMBL" id="GMH76340.1"/>
    </source>
</evidence>
<protein>
    <submittedName>
        <fullName evidence="2">Uncharacterized protein</fullName>
    </submittedName>
</protein>
<gene>
    <name evidence="2" type="ORF">TL16_g07044</name>
</gene>
<keyword evidence="1" id="KW-0472">Membrane</keyword>
<name>A0A9W7EFR1_9STRA</name>
<dbReference type="EMBL" id="BLQM01000219">
    <property type="protein sequence ID" value="GMH76340.1"/>
    <property type="molecule type" value="Genomic_DNA"/>
</dbReference>
<feature type="transmembrane region" description="Helical" evidence="1">
    <location>
        <begin position="103"/>
        <end position="125"/>
    </location>
</feature>
<sequence>MKSTLEVLLMFLREVMKPRALASTLPSCDKTSNLTLADCVVLARAFDYLSKTCGSDEDAVGIYLDTFPVMRGMHERDPVLEEALVLMSMRLANDGKKYASVRLFGGALLSTFDTITDLYMIYQFYLTGANGFANASLISLLSNISIQLAFVFVQNRNHPSKGRLFKEILYVLSFTKPGVDAFRVVIGAEHEVGAAMSPKMEMMMAKCSELFTEAIPGALIQTYAFLVGSNQSNAAIFSLIVSVFTSSFTATGMSFAMDLDKNQRAQTPNFYGYVPDGAMKKVKVFVSMFLISACQLTAKALACALCAVESSMTVVIYLVGESLLFLAYKLLRRDFTYWIPIDGLTGVLLSALIRVVFK</sequence>
<proteinExistence type="predicted"/>
<evidence type="ECO:0000313" key="3">
    <source>
        <dbReference type="Proteomes" id="UP001162640"/>
    </source>
</evidence>
<feature type="transmembrane region" description="Helical" evidence="1">
    <location>
        <begin position="210"/>
        <end position="228"/>
    </location>
</feature>
<dbReference type="AlphaFoldDB" id="A0A9W7EFR1"/>
<dbReference type="Proteomes" id="UP001162640">
    <property type="component" value="Unassembled WGS sequence"/>
</dbReference>
<feature type="transmembrane region" description="Helical" evidence="1">
    <location>
        <begin position="337"/>
        <end position="357"/>
    </location>
</feature>
<keyword evidence="1" id="KW-0812">Transmembrane</keyword>
<comment type="caution">
    <text evidence="2">The sequence shown here is derived from an EMBL/GenBank/DDBJ whole genome shotgun (WGS) entry which is preliminary data.</text>
</comment>
<reference evidence="3" key="1">
    <citation type="journal article" date="2023" name="Commun. Biol.">
        <title>Genome analysis of Parmales, the sister group of diatoms, reveals the evolutionary specialization of diatoms from phago-mixotrophs to photoautotrophs.</title>
        <authorList>
            <person name="Ban H."/>
            <person name="Sato S."/>
            <person name="Yoshikawa S."/>
            <person name="Yamada K."/>
            <person name="Nakamura Y."/>
            <person name="Ichinomiya M."/>
            <person name="Sato N."/>
            <person name="Blanc-Mathieu R."/>
            <person name="Endo H."/>
            <person name="Kuwata A."/>
            <person name="Ogata H."/>
        </authorList>
    </citation>
    <scope>NUCLEOTIDE SEQUENCE [LARGE SCALE GENOMIC DNA]</scope>
</reference>
<organism evidence="2 3">
    <name type="scientific">Triparma laevis f. inornata</name>
    <dbReference type="NCBI Taxonomy" id="1714386"/>
    <lineage>
        <taxon>Eukaryota</taxon>
        <taxon>Sar</taxon>
        <taxon>Stramenopiles</taxon>
        <taxon>Ochrophyta</taxon>
        <taxon>Bolidophyceae</taxon>
        <taxon>Parmales</taxon>
        <taxon>Triparmaceae</taxon>
        <taxon>Triparma</taxon>
    </lineage>
</organism>